<dbReference type="InterPro" id="IPR036390">
    <property type="entry name" value="WH_DNA-bd_sf"/>
</dbReference>
<name>A0A497ES86_9CREN</name>
<comment type="caution">
    <text evidence="1">The sequence shown here is derived from an EMBL/GenBank/DDBJ whole genome shotgun (WGS) entry which is preliminary data.</text>
</comment>
<dbReference type="Proteomes" id="UP000278475">
    <property type="component" value="Unassembled WGS sequence"/>
</dbReference>
<dbReference type="AlphaFoldDB" id="A0A497ES86"/>
<gene>
    <name evidence="1" type="ORF">DRJ31_03120</name>
</gene>
<evidence type="ECO:0008006" key="3">
    <source>
        <dbReference type="Google" id="ProtNLM"/>
    </source>
</evidence>
<organism evidence="1 2">
    <name type="scientific">Thermoproteota archaeon</name>
    <dbReference type="NCBI Taxonomy" id="2056631"/>
    <lineage>
        <taxon>Archaea</taxon>
        <taxon>Thermoproteota</taxon>
    </lineage>
</organism>
<evidence type="ECO:0000313" key="2">
    <source>
        <dbReference type="Proteomes" id="UP000278475"/>
    </source>
</evidence>
<evidence type="ECO:0000313" key="1">
    <source>
        <dbReference type="EMBL" id="RLE49902.1"/>
    </source>
</evidence>
<protein>
    <recommendedName>
        <fullName evidence="3">HTH iclR-type domain-containing protein</fullName>
    </recommendedName>
</protein>
<dbReference type="EMBL" id="QMQV01000018">
    <property type="protein sequence ID" value="RLE49902.1"/>
    <property type="molecule type" value="Genomic_DNA"/>
</dbReference>
<dbReference type="SUPFAM" id="SSF46785">
    <property type="entry name" value="Winged helix' DNA-binding domain"/>
    <property type="match status" value="1"/>
</dbReference>
<sequence>MSDLLEKIRGTNDEKIKRRIRHKTFAKTVIFLVENFERGNPVHARDLADFLGVDVGYAWRILRQFVSLGLIDMRRLGSLTEWVPLYNNNELLIKKWFEEAKKTLGL</sequence>
<accession>A0A497ES86</accession>
<reference evidence="1 2" key="1">
    <citation type="submission" date="2018-06" db="EMBL/GenBank/DDBJ databases">
        <title>Extensive metabolic versatility and redundancy in microbially diverse, dynamic hydrothermal sediments.</title>
        <authorList>
            <person name="Dombrowski N."/>
            <person name="Teske A."/>
            <person name="Baker B.J."/>
        </authorList>
    </citation>
    <scope>NUCLEOTIDE SEQUENCE [LARGE SCALE GENOMIC DNA]</scope>
    <source>
        <strain evidence="1">B66_G16</strain>
    </source>
</reference>
<proteinExistence type="predicted"/>